<name>A0A6S6TF44_9BACT</name>
<accession>A0A6S6TF44</accession>
<feature type="transmembrane region" description="Helical" evidence="1">
    <location>
        <begin position="12"/>
        <end position="45"/>
    </location>
</feature>
<keyword evidence="1" id="KW-1133">Transmembrane helix</keyword>
<evidence type="ECO:0008006" key="3">
    <source>
        <dbReference type="Google" id="ProtNLM"/>
    </source>
</evidence>
<proteinExistence type="predicted"/>
<gene>
    <name evidence="2" type="ORF">HELGO_WM3754</name>
</gene>
<keyword evidence="1" id="KW-0812">Transmembrane</keyword>
<protein>
    <recommendedName>
        <fullName evidence="3">5-bromo-4-chloroindolyl phosphate hydrolysis protein</fullName>
    </recommendedName>
</protein>
<organism evidence="2">
    <name type="scientific">uncultured Sulfurovum sp</name>
    <dbReference type="NCBI Taxonomy" id="269237"/>
    <lineage>
        <taxon>Bacteria</taxon>
        <taxon>Pseudomonadati</taxon>
        <taxon>Campylobacterota</taxon>
        <taxon>Epsilonproteobacteria</taxon>
        <taxon>Campylobacterales</taxon>
        <taxon>Sulfurovaceae</taxon>
        <taxon>Sulfurovum</taxon>
        <taxon>environmental samples</taxon>
    </lineage>
</organism>
<reference evidence="2" key="1">
    <citation type="submission" date="2020-01" db="EMBL/GenBank/DDBJ databases">
        <authorList>
            <person name="Meier V. D."/>
            <person name="Meier V D."/>
        </authorList>
    </citation>
    <scope>NUCLEOTIDE SEQUENCE</scope>
    <source>
        <strain evidence="2">HLG_WM_MAG_01</strain>
    </source>
</reference>
<evidence type="ECO:0000313" key="2">
    <source>
        <dbReference type="EMBL" id="CAA6815099.1"/>
    </source>
</evidence>
<evidence type="ECO:0000256" key="1">
    <source>
        <dbReference type="SAM" id="Phobius"/>
    </source>
</evidence>
<dbReference type="AlphaFoldDB" id="A0A6S6TF44"/>
<dbReference type="EMBL" id="CACVAS010000066">
    <property type="protein sequence ID" value="CAA6815099.1"/>
    <property type="molecule type" value="Genomic_DNA"/>
</dbReference>
<sequence>MTHAFTMLSFRILLAICITALLGIVYPATLVGVAMVSFVGMVYVLWQQKQKDFKPQSNSYKVLEKIKKKQVKKAHTQHKYIGDQINYIAHEWGYTKEQAKIIEKFIDGRKYGDIYNKLTASLLPQMITLIDKCNDKNQKGCKREVSKRLRELTDLMKVELKKQNSQTIESYETNLEVYDQIMKN</sequence>
<keyword evidence="1" id="KW-0472">Membrane</keyword>